<evidence type="ECO:0000259" key="12">
    <source>
        <dbReference type="Pfam" id="PF00703"/>
    </source>
</evidence>
<dbReference type="InterPro" id="IPR006102">
    <property type="entry name" value="Ig-like_GH2"/>
</dbReference>
<dbReference type="EMBL" id="JAZGQO010000007">
    <property type="protein sequence ID" value="KAK6181477.1"/>
    <property type="molecule type" value="Genomic_DNA"/>
</dbReference>
<dbReference type="SUPFAM" id="SSF49303">
    <property type="entry name" value="beta-Galactosidase/glucuronidase domain"/>
    <property type="match status" value="1"/>
</dbReference>
<comment type="similarity">
    <text evidence="3">Belongs to the glycosyl hydrolase 2 family.</text>
</comment>
<evidence type="ECO:0000259" key="14">
    <source>
        <dbReference type="Pfam" id="PF22666"/>
    </source>
</evidence>
<dbReference type="Pfam" id="PF00703">
    <property type="entry name" value="Glyco_hydro_2"/>
    <property type="match status" value="1"/>
</dbReference>
<dbReference type="GO" id="GO:0006516">
    <property type="term" value="P:glycoprotein catabolic process"/>
    <property type="evidence" value="ECO:0007669"/>
    <property type="project" value="TreeGrafter"/>
</dbReference>
<dbReference type="EC" id="3.2.1.25" evidence="4"/>
<evidence type="ECO:0000256" key="5">
    <source>
        <dbReference type="ARBA" id="ARBA00022729"/>
    </source>
</evidence>
<proteinExistence type="inferred from homology"/>
<dbReference type="AlphaFoldDB" id="A0AAN8JQX9"/>
<protein>
    <recommendedName>
        <fullName evidence="4">beta-mannosidase</fullName>
        <ecNumber evidence="4">3.2.1.25</ecNumber>
    </recommendedName>
    <alternativeName>
        <fullName evidence="10">Mannanase</fullName>
    </alternativeName>
</protein>
<dbReference type="InterPro" id="IPR013783">
    <property type="entry name" value="Ig-like_fold"/>
</dbReference>
<evidence type="ECO:0000256" key="8">
    <source>
        <dbReference type="ARBA" id="ARBA00023228"/>
    </source>
</evidence>
<keyword evidence="7" id="KW-0325">Glycoprotein</keyword>
<dbReference type="Pfam" id="PF22666">
    <property type="entry name" value="Glyco_hydro_2_N2"/>
    <property type="match status" value="1"/>
</dbReference>
<keyword evidence="6" id="KW-0378">Hydrolase</keyword>
<keyword evidence="16" id="KW-1185">Reference proteome</keyword>
<sequence>MSAVVLVFIVCYFTVNALETTNLNGKWQINNSNKSYNLIGTVPGGVYTALYDNKIIQDPYYRDNDGKYRWIGLDDWTYSRTFQLNVESVQKNNIILVAEGLDTFSTISINGKQIGTSENMYVRYTYDIRNIVKPGNNTITVAFRSAVKEAEKLANESAYFIPPNCTVPAQHGECHVQFIRKAQCSFSWNWGPSFPVQGIWQDIYIQSFDTTVIREYSALTKKASDNTWSVDVEVHFDVRTGSTTGKLETQLVGTPASFTKEIALNPSTSSFKFTLNIPKEMNIALWWPNGYGNQSLYQLTVNFTNDNSQESTAKTIKIGFRTVEIVQEPVSSNPKHGLTFFYKINDVPIFFKGTNWIPSDSFLERVTYDKIRILLTSAAEVHINSMRVWGGGIYESDSFYELADELGIMIWSDFMYSVALYPTTKSFLDTVTIETRQQVRRIKHHPCIAVWAGNNENEAGITQGWFGVKDVDPYKTDYIKLYIDTIGTIVQEEDTTRDYLSSSPSDGKLTKQSGGIAPNPTLEYFGDVHFYSNYIDLWDWQNVPIPRFASEYGSESWCNYETLQPVFAEEDLDYWSYIANWRNRDTAGNFVMMTEAMTHIQLPNSPDVKERFQDLIYVTQIHQAMTMRVETEHYRRHTNWLGADGRGLTMGAMFWQINDIWQAPTWASIDYDLKWKMIHYYARHFFNPNLISPYINGTNLNIYMVIDEIPNHLYRHPDTHTLEFRPLQEHRKLEEIYPKNVDSERVMTLDNTVIMEMYAWNNFTPLKTWAIPYQINKTSGLIFQENLHGLLSEAGCSDKKGCFFYFYLNSKSNPTSTSWLPLTYFTDVQDVIVEAQITINQVTSQSPTEFSLVLSTNNIAPFVWINAYNISGRFSDNGFLMKDPTLRLTFTAWQPVDLDTFKKSLTVKSLMNMYY</sequence>
<comment type="subcellular location">
    <subcellularLocation>
        <location evidence="2">Lysosome</location>
    </subcellularLocation>
</comment>
<feature type="chain" id="PRO_5042892764" description="beta-mannosidase" evidence="11">
    <location>
        <begin position="18"/>
        <end position="915"/>
    </location>
</feature>
<dbReference type="Gene3D" id="3.20.20.80">
    <property type="entry name" value="Glycosidases"/>
    <property type="match status" value="1"/>
</dbReference>
<keyword evidence="5 11" id="KW-0732">Signal</keyword>
<evidence type="ECO:0000256" key="10">
    <source>
        <dbReference type="ARBA" id="ARBA00033445"/>
    </source>
</evidence>
<evidence type="ECO:0000256" key="2">
    <source>
        <dbReference type="ARBA" id="ARBA00004371"/>
    </source>
</evidence>
<organism evidence="15 16">
    <name type="scientific">Patella caerulea</name>
    <name type="common">Rayed Mediterranean limpet</name>
    <dbReference type="NCBI Taxonomy" id="87958"/>
    <lineage>
        <taxon>Eukaryota</taxon>
        <taxon>Metazoa</taxon>
        <taxon>Spiralia</taxon>
        <taxon>Lophotrochozoa</taxon>
        <taxon>Mollusca</taxon>
        <taxon>Gastropoda</taxon>
        <taxon>Patellogastropoda</taxon>
        <taxon>Patelloidea</taxon>
        <taxon>Patellidae</taxon>
        <taxon>Patella</taxon>
    </lineage>
</organism>
<dbReference type="PANTHER" id="PTHR43730:SF1">
    <property type="entry name" value="BETA-MANNOSIDASE"/>
    <property type="match status" value="1"/>
</dbReference>
<dbReference type="InterPro" id="IPR050887">
    <property type="entry name" value="Beta-mannosidase_GH2"/>
</dbReference>
<gene>
    <name evidence="15" type="ORF">SNE40_009320</name>
</gene>
<keyword evidence="8" id="KW-0458">Lysosome</keyword>
<dbReference type="SUPFAM" id="SSF49785">
    <property type="entry name" value="Galactose-binding domain-like"/>
    <property type="match status" value="1"/>
</dbReference>
<dbReference type="FunFam" id="2.60.40.10:FF:000650">
    <property type="entry name" value="Mannosidase beta"/>
    <property type="match status" value="1"/>
</dbReference>
<feature type="signal peptide" evidence="11">
    <location>
        <begin position="1"/>
        <end position="17"/>
    </location>
</feature>
<dbReference type="Gene3D" id="2.60.40.10">
    <property type="entry name" value="Immunoglobulins"/>
    <property type="match status" value="2"/>
</dbReference>
<dbReference type="InterPro" id="IPR017853">
    <property type="entry name" value="GH"/>
</dbReference>
<dbReference type="InterPro" id="IPR008979">
    <property type="entry name" value="Galactose-bd-like_sf"/>
</dbReference>
<evidence type="ECO:0000259" key="13">
    <source>
        <dbReference type="Pfam" id="PF17753"/>
    </source>
</evidence>
<dbReference type="InterPro" id="IPR054593">
    <property type="entry name" value="Beta-mannosidase-like_N2"/>
</dbReference>
<evidence type="ECO:0000256" key="4">
    <source>
        <dbReference type="ARBA" id="ARBA00012754"/>
    </source>
</evidence>
<dbReference type="InterPro" id="IPR036156">
    <property type="entry name" value="Beta-gal/glucu_dom_sf"/>
</dbReference>
<comment type="catalytic activity">
    <reaction evidence="1">
        <text>Hydrolysis of terminal, non-reducing beta-D-mannose residues in beta-D-mannosides.</text>
        <dbReference type="EC" id="3.2.1.25"/>
    </reaction>
</comment>
<evidence type="ECO:0000256" key="7">
    <source>
        <dbReference type="ARBA" id="ARBA00023180"/>
    </source>
</evidence>
<feature type="domain" description="Beta-mannosidase-like galactose-binding" evidence="14">
    <location>
        <begin position="27"/>
        <end position="201"/>
    </location>
</feature>
<evidence type="ECO:0000256" key="1">
    <source>
        <dbReference type="ARBA" id="ARBA00000829"/>
    </source>
</evidence>
<keyword evidence="9" id="KW-0326">Glycosidase</keyword>
<evidence type="ECO:0000256" key="3">
    <source>
        <dbReference type="ARBA" id="ARBA00007401"/>
    </source>
</evidence>
<dbReference type="Gene3D" id="2.60.120.260">
    <property type="entry name" value="Galactose-binding domain-like"/>
    <property type="match status" value="1"/>
</dbReference>
<dbReference type="Proteomes" id="UP001347796">
    <property type="component" value="Unassembled WGS sequence"/>
</dbReference>
<feature type="domain" description="Beta-mannosidase Ig-fold" evidence="13">
    <location>
        <begin position="836"/>
        <end position="912"/>
    </location>
</feature>
<dbReference type="GO" id="GO:0005975">
    <property type="term" value="P:carbohydrate metabolic process"/>
    <property type="evidence" value="ECO:0007669"/>
    <property type="project" value="InterPro"/>
</dbReference>
<evidence type="ECO:0000256" key="11">
    <source>
        <dbReference type="SAM" id="SignalP"/>
    </source>
</evidence>
<dbReference type="GO" id="GO:0005764">
    <property type="term" value="C:lysosome"/>
    <property type="evidence" value="ECO:0007669"/>
    <property type="project" value="UniProtKB-SubCell"/>
</dbReference>
<accession>A0AAN8JQX9</accession>
<evidence type="ECO:0000313" key="15">
    <source>
        <dbReference type="EMBL" id="KAK6181477.1"/>
    </source>
</evidence>
<dbReference type="InterPro" id="IPR041625">
    <property type="entry name" value="Beta-mannosidase_Ig"/>
</dbReference>
<feature type="domain" description="Glycoside hydrolase family 2 immunoglobulin-like beta-sandwich" evidence="12">
    <location>
        <begin position="217"/>
        <end position="321"/>
    </location>
</feature>
<dbReference type="GO" id="GO:0004567">
    <property type="term" value="F:beta-mannosidase activity"/>
    <property type="evidence" value="ECO:0007669"/>
    <property type="project" value="UniProtKB-EC"/>
</dbReference>
<dbReference type="PANTHER" id="PTHR43730">
    <property type="entry name" value="BETA-MANNOSIDASE"/>
    <property type="match status" value="1"/>
</dbReference>
<dbReference type="SUPFAM" id="SSF51445">
    <property type="entry name" value="(Trans)glycosidases"/>
    <property type="match status" value="1"/>
</dbReference>
<dbReference type="FunFam" id="2.60.120.260:FF:000060">
    <property type="entry name" value="Probable beta-mannosidase"/>
    <property type="match status" value="1"/>
</dbReference>
<dbReference type="FunFam" id="3.20.20.80:FF:000050">
    <property type="entry name" value="Beta-mannosidase B"/>
    <property type="match status" value="1"/>
</dbReference>
<comment type="caution">
    <text evidence="15">The sequence shown here is derived from an EMBL/GenBank/DDBJ whole genome shotgun (WGS) entry which is preliminary data.</text>
</comment>
<evidence type="ECO:0000256" key="9">
    <source>
        <dbReference type="ARBA" id="ARBA00023295"/>
    </source>
</evidence>
<evidence type="ECO:0000256" key="6">
    <source>
        <dbReference type="ARBA" id="ARBA00022801"/>
    </source>
</evidence>
<dbReference type="Pfam" id="PF17753">
    <property type="entry name" value="Ig_mannosidase"/>
    <property type="match status" value="1"/>
</dbReference>
<evidence type="ECO:0000313" key="16">
    <source>
        <dbReference type="Proteomes" id="UP001347796"/>
    </source>
</evidence>
<name>A0AAN8JQX9_PATCE</name>
<reference evidence="15 16" key="1">
    <citation type="submission" date="2024-01" db="EMBL/GenBank/DDBJ databases">
        <title>The genome of the rayed Mediterranean limpet Patella caerulea (Linnaeus, 1758).</title>
        <authorList>
            <person name="Anh-Thu Weber A."/>
            <person name="Halstead-Nussloch G."/>
        </authorList>
    </citation>
    <scope>NUCLEOTIDE SEQUENCE [LARGE SCALE GENOMIC DNA]</scope>
    <source>
        <strain evidence="15">AATW-2023a</strain>
        <tissue evidence="15">Whole specimen</tissue>
    </source>
</reference>